<protein>
    <submittedName>
        <fullName evidence="1">Uncharacterized protein</fullName>
    </submittedName>
</protein>
<evidence type="ECO:0000313" key="2">
    <source>
        <dbReference type="Proteomes" id="UP000596202"/>
    </source>
</evidence>
<accession>A0A9Q6Z633</accession>
<reference evidence="1 2" key="1">
    <citation type="submission" date="2021-01" db="EMBL/GenBank/DDBJ databases">
        <title>FDA dAtabase for Regulatory Grade micrObial Sequences (FDA-ARGOS): Supporting development and validation of Infectious Disease Dx tests.</title>
        <authorList>
            <person name="Sproer C."/>
            <person name="Gronow S."/>
            <person name="Severitt S."/>
            <person name="Schroder I."/>
            <person name="Tallon L."/>
            <person name="Sadzewicz L."/>
            <person name="Zhao X."/>
            <person name="Boylan J."/>
            <person name="Ott S."/>
            <person name="Bowen H."/>
            <person name="Vavikolanu K."/>
            <person name="Mehta A."/>
            <person name="Aluvathingal J."/>
            <person name="Nadendla S."/>
            <person name="Lowell S."/>
            <person name="Myers T."/>
            <person name="Yan Y."/>
            <person name="Sichtig H."/>
        </authorList>
    </citation>
    <scope>NUCLEOTIDE SEQUENCE [LARGE SCALE GENOMIC DNA]</scope>
    <source>
        <strain evidence="1 2">FDAARGOS_1131</strain>
    </source>
</reference>
<dbReference type="AlphaFoldDB" id="A0A9Q6Z633"/>
<dbReference type="RefSeq" id="WP_002986957.1">
    <property type="nucleotide sequence ID" value="NZ_CP068108.1"/>
</dbReference>
<gene>
    <name evidence="1" type="ORF">I6I88_13325</name>
</gene>
<organism evidence="1 2">
    <name type="scientific">Myroides odoratus</name>
    <name type="common">Flavobacterium odoratum</name>
    <dbReference type="NCBI Taxonomy" id="256"/>
    <lineage>
        <taxon>Bacteria</taxon>
        <taxon>Pseudomonadati</taxon>
        <taxon>Bacteroidota</taxon>
        <taxon>Flavobacteriia</taxon>
        <taxon>Flavobacteriales</taxon>
        <taxon>Flavobacteriaceae</taxon>
        <taxon>Myroides</taxon>
    </lineage>
</organism>
<evidence type="ECO:0000313" key="1">
    <source>
        <dbReference type="EMBL" id="QQT99186.1"/>
    </source>
</evidence>
<name>A0A9Q6Z633_MYROD</name>
<sequence length="133" mass="15522">MNLKEKHFITLKREKLTEIGYRRDTIFEIDTIDKDIITISDAASPFYTYKVNINDIEPIEANSDLAKNLALDVIIMASFIPDGHSSKDIKRNKEPFMEYLTRNNHDISKFKYVHEFQDNIPTNISHSGLRFID</sequence>
<dbReference type="Proteomes" id="UP000596202">
    <property type="component" value="Chromosome"/>
</dbReference>
<dbReference type="EMBL" id="CP068108">
    <property type="protein sequence ID" value="QQT99186.1"/>
    <property type="molecule type" value="Genomic_DNA"/>
</dbReference>
<proteinExistence type="predicted"/>
<dbReference type="GeneID" id="93528650"/>